<keyword evidence="1" id="KW-0472">Membrane</keyword>
<keyword evidence="1" id="KW-0812">Transmembrane</keyword>
<protein>
    <submittedName>
        <fullName evidence="2">Uncharacterized protein</fullName>
    </submittedName>
</protein>
<organism evidence="2 3">
    <name type="scientific">Rossellomorea vietnamensis</name>
    <dbReference type="NCBI Taxonomy" id="218284"/>
    <lineage>
        <taxon>Bacteria</taxon>
        <taxon>Bacillati</taxon>
        <taxon>Bacillota</taxon>
        <taxon>Bacilli</taxon>
        <taxon>Bacillales</taxon>
        <taxon>Bacillaceae</taxon>
        <taxon>Rossellomorea</taxon>
    </lineage>
</organism>
<evidence type="ECO:0000256" key="1">
    <source>
        <dbReference type="SAM" id="Phobius"/>
    </source>
</evidence>
<evidence type="ECO:0000313" key="2">
    <source>
        <dbReference type="EMBL" id="TYR98613.1"/>
    </source>
</evidence>
<feature type="transmembrane region" description="Helical" evidence="1">
    <location>
        <begin position="26"/>
        <end position="43"/>
    </location>
</feature>
<reference evidence="2 3" key="1">
    <citation type="submission" date="2019-08" db="EMBL/GenBank/DDBJ databases">
        <title>Bacillus genomes from the desert of Cuatro Cienegas, Coahuila.</title>
        <authorList>
            <person name="Olmedo-Alvarez G."/>
        </authorList>
    </citation>
    <scope>NUCLEOTIDE SEQUENCE [LARGE SCALE GENOMIC DNA]</scope>
    <source>
        <strain evidence="2 3">CH128b_4D</strain>
    </source>
</reference>
<dbReference type="AlphaFoldDB" id="A0A5D4MBC2"/>
<dbReference type="EMBL" id="VTEG01000010">
    <property type="protein sequence ID" value="TYR98613.1"/>
    <property type="molecule type" value="Genomic_DNA"/>
</dbReference>
<name>A0A5D4MBC2_9BACI</name>
<evidence type="ECO:0000313" key="3">
    <source>
        <dbReference type="Proteomes" id="UP000325182"/>
    </source>
</evidence>
<proteinExistence type="predicted"/>
<keyword evidence="1" id="KW-1133">Transmembrane helix</keyword>
<sequence length="117" mass="13051">MAVPEAANSVESEKVRKMMADKSSKIIMTGILICLIIIAFKPVPSFQSNMPASLDVSNGEAVVQLGENRIAVVDTNLNSGMRGEVFALEFNEEEETFDLIGRYNYVDFFHNPQNYDQ</sequence>
<gene>
    <name evidence="2" type="ORF">FZC84_14370</name>
</gene>
<comment type="caution">
    <text evidence="2">The sequence shown here is derived from an EMBL/GenBank/DDBJ whole genome shotgun (WGS) entry which is preliminary data.</text>
</comment>
<dbReference type="Proteomes" id="UP000325182">
    <property type="component" value="Unassembled WGS sequence"/>
</dbReference>
<accession>A0A5D4MBC2</accession>